<reference evidence="3" key="1">
    <citation type="submission" date="2016-08" db="EMBL/GenBank/DDBJ databases">
        <authorList>
            <person name="Seilhamer J.J."/>
        </authorList>
    </citation>
    <scope>NUCLEOTIDE SEQUENCE</scope>
    <source>
        <strain evidence="3">86</strain>
    </source>
</reference>
<dbReference type="InterPro" id="IPR025251">
    <property type="entry name" value="DUF4213"/>
</dbReference>
<dbReference type="AlphaFoldDB" id="A0A212LU87"/>
<evidence type="ECO:0000259" key="2">
    <source>
        <dbReference type="Pfam" id="PF13938"/>
    </source>
</evidence>
<accession>A0A212LU87</accession>
<sequence length="295" mass="32178">MAAENARDTKGTSQGELKAAAAVLMTDGGEKMWELYDTMIAGIPEDCLVDEFICGTYGVLIRSGERCGFSHIIPGDTLPETMKKTLNMPLRKLAECIKSWNFVEASVGLAAINTWYNSPATAADNGIVLANSLYSEDRLNDPFIAYQNRIKNKKVAVFGHFPYVEQLFRPVSDLVIIAREPEEEGDYPESAADYILPEYDFVVLSCTSLIYKTLPRLLNLSKNAYVIIVGPSTPLAPSLFAFGVNDLSGFVVKDNAGAAQIVAGLERSPIYKTGQKVALKSQEFTGRTSLAGLDI</sequence>
<dbReference type="Gene3D" id="3.40.50.11590">
    <property type="match status" value="1"/>
</dbReference>
<name>A0A212LU87_9FIRM</name>
<evidence type="ECO:0000259" key="1">
    <source>
        <dbReference type="Pfam" id="PF04016"/>
    </source>
</evidence>
<dbReference type="Pfam" id="PF04016">
    <property type="entry name" value="DUF364"/>
    <property type="match status" value="1"/>
</dbReference>
<dbReference type="EMBL" id="FMJE01000003">
    <property type="protein sequence ID" value="SCM81184.1"/>
    <property type="molecule type" value="Genomic_DNA"/>
</dbReference>
<dbReference type="InterPro" id="IPR007161">
    <property type="entry name" value="DUF364"/>
</dbReference>
<dbReference type="Gene3D" id="3.30.390.100">
    <property type="match status" value="1"/>
</dbReference>
<proteinExistence type="predicted"/>
<protein>
    <recommendedName>
        <fullName evidence="4">Heavy-metal chelation domain-containing protein</fullName>
    </recommendedName>
</protein>
<gene>
    <name evidence="3" type="ORF">KL86SPO_31363</name>
</gene>
<organism evidence="3">
    <name type="scientific">uncultured Sporomusa sp</name>
    <dbReference type="NCBI Taxonomy" id="307249"/>
    <lineage>
        <taxon>Bacteria</taxon>
        <taxon>Bacillati</taxon>
        <taxon>Bacillota</taxon>
        <taxon>Negativicutes</taxon>
        <taxon>Selenomonadales</taxon>
        <taxon>Sporomusaceae</taxon>
        <taxon>Sporomusa</taxon>
        <taxon>environmental samples</taxon>
    </lineage>
</organism>
<evidence type="ECO:0000313" key="3">
    <source>
        <dbReference type="EMBL" id="SCM81184.1"/>
    </source>
</evidence>
<evidence type="ECO:0008006" key="4">
    <source>
        <dbReference type="Google" id="ProtNLM"/>
    </source>
</evidence>
<feature type="domain" description="DUF4213" evidence="2">
    <location>
        <begin position="36"/>
        <end position="115"/>
    </location>
</feature>
<dbReference type="Pfam" id="PF13938">
    <property type="entry name" value="DUF4213"/>
    <property type="match status" value="1"/>
</dbReference>
<feature type="domain" description="Putative heavy-metal chelation" evidence="1">
    <location>
        <begin position="147"/>
        <end position="264"/>
    </location>
</feature>
<dbReference type="SUPFAM" id="SSF159713">
    <property type="entry name" value="Dhaf3308-like"/>
    <property type="match status" value="1"/>
</dbReference>